<protein>
    <submittedName>
        <fullName evidence="1">Uncharacterized protein</fullName>
    </submittedName>
</protein>
<evidence type="ECO:0000313" key="2">
    <source>
        <dbReference type="Proteomes" id="UP000034835"/>
    </source>
</evidence>
<comment type="caution">
    <text evidence="1">The sequence shown here is derived from an EMBL/GenBank/DDBJ whole genome shotgun (WGS) entry which is preliminary data.</text>
</comment>
<name>A0A0G1JKU3_9BACT</name>
<dbReference type="STRING" id="1618384.UW68_C0046G0004"/>
<accession>A0A0G1JKU3</accession>
<dbReference type="EMBL" id="LCJG01000046">
    <property type="protein sequence ID" value="KKT72156.1"/>
    <property type="molecule type" value="Genomic_DNA"/>
</dbReference>
<dbReference type="AlphaFoldDB" id="A0A0G1JKU3"/>
<dbReference type="Proteomes" id="UP000034835">
    <property type="component" value="Unassembled WGS sequence"/>
</dbReference>
<organism evidence="1 2">
    <name type="scientific">Candidatus Collierbacteria bacterium GW2011_GWB1_44_6</name>
    <dbReference type="NCBI Taxonomy" id="1618384"/>
    <lineage>
        <taxon>Bacteria</taxon>
        <taxon>Candidatus Collieribacteriota</taxon>
    </lineage>
</organism>
<reference evidence="1 2" key="1">
    <citation type="journal article" date="2015" name="Nature">
        <title>rRNA introns, odd ribosomes, and small enigmatic genomes across a large radiation of phyla.</title>
        <authorList>
            <person name="Brown C.T."/>
            <person name="Hug L.A."/>
            <person name="Thomas B.C."/>
            <person name="Sharon I."/>
            <person name="Castelle C.J."/>
            <person name="Singh A."/>
            <person name="Wilkins M.J."/>
            <person name="Williams K.H."/>
            <person name="Banfield J.F."/>
        </authorList>
    </citation>
    <scope>NUCLEOTIDE SEQUENCE [LARGE SCALE GENOMIC DNA]</scope>
</reference>
<sequence>MITNYLKTQIEILPENAIEEVYLKHFFEINQAVYGSKNSLINLIYSDDGQDVALVIGKIK</sequence>
<gene>
    <name evidence="1" type="ORF">UW68_C0046G0004</name>
</gene>
<proteinExistence type="predicted"/>
<evidence type="ECO:0000313" key="1">
    <source>
        <dbReference type="EMBL" id="KKT72156.1"/>
    </source>
</evidence>